<sequence>MEEDDGRRRGDDSSRKNEINVQQLHSAGRASEVTLHYMPFLIDYEGEAPIQNYFVVESERVKQEEEGSMSTLSTSTSSSSSSASAAPGDDILRASFRGRLLRGKTLPLPSDYQGLVLQEATGRGADGEKQWHVSGQFSEWTYWNHDTRPYPSDQPQQWMGWLHLSQQVTEEEIAALSS</sequence>
<dbReference type="InterPro" id="IPR013924">
    <property type="entry name" value="RNase_H2_suC"/>
</dbReference>
<dbReference type="GO" id="GO:0006401">
    <property type="term" value="P:RNA catabolic process"/>
    <property type="evidence" value="ECO:0007669"/>
    <property type="project" value="InterPro"/>
</dbReference>
<dbReference type="Pfam" id="PF08615">
    <property type="entry name" value="RNase_H2_suC"/>
    <property type="match status" value="1"/>
</dbReference>
<proteinExistence type="predicted"/>
<feature type="compositionally biased region" description="Basic and acidic residues" evidence="1">
    <location>
        <begin position="1"/>
        <end position="18"/>
    </location>
</feature>
<protein>
    <submittedName>
        <fullName evidence="2">Ribonuclease H1/H2 small subunit</fullName>
    </submittedName>
</protein>
<dbReference type="AlphaFoldDB" id="L8GEE5"/>
<dbReference type="CDD" id="cd09271">
    <property type="entry name" value="RNase_H2-C"/>
    <property type="match status" value="1"/>
</dbReference>
<evidence type="ECO:0000313" key="2">
    <source>
        <dbReference type="EMBL" id="ELR11397.1"/>
    </source>
</evidence>
<dbReference type="RefSeq" id="XP_004333410.1">
    <property type="nucleotide sequence ID" value="XM_004333362.1"/>
</dbReference>
<keyword evidence="3" id="KW-1185">Reference proteome</keyword>
<feature type="region of interest" description="Disordered" evidence="1">
    <location>
        <begin position="65"/>
        <end position="89"/>
    </location>
</feature>
<name>L8GEE5_ACACF</name>
<dbReference type="PANTHER" id="PTHR47204:SF1">
    <property type="entry name" value="RIBONUCLEASE H2 SUBUNIT C"/>
    <property type="match status" value="1"/>
</dbReference>
<dbReference type="EMBL" id="KB008153">
    <property type="protein sequence ID" value="ELR11397.1"/>
    <property type="molecule type" value="Genomic_DNA"/>
</dbReference>
<dbReference type="Gene3D" id="2.40.128.680">
    <property type="match status" value="1"/>
</dbReference>
<dbReference type="Proteomes" id="UP000011083">
    <property type="component" value="Unassembled WGS sequence"/>
</dbReference>
<dbReference type="KEGG" id="acan:ACA1_136070"/>
<dbReference type="GO" id="GO:0032299">
    <property type="term" value="C:ribonuclease H2 complex"/>
    <property type="evidence" value="ECO:0007669"/>
    <property type="project" value="InterPro"/>
</dbReference>
<evidence type="ECO:0000256" key="1">
    <source>
        <dbReference type="SAM" id="MobiDB-lite"/>
    </source>
</evidence>
<dbReference type="VEuPathDB" id="AmoebaDB:ACA1_136070"/>
<feature type="compositionally biased region" description="Low complexity" evidence="1">
    <location>
        <begin position="68"/>
        <end position="86"/>
    </location>
</feature>
<feature type="region of interest" description="Disordered" evidence="1">
    <location>
        <begin position="1"/>
        <end position="28"/>
    </location>
</feature>
<evidence type="ECO:0000313" key="3">
    <source>
        <dbReference type="Proteomes" id="UP000011083"/>
    </source>
</evidence>
<accession>L8GEE5</accession>
<gene>
    <name evidence="2" type="ORF">ACA1_136070</name>
</gene>
<dbReference type="PANTHER" id="PTHR47204">
    <property type="entry name" value="OS02G0168900 PROTEIN"/>
    <property type="match status" value="1"/>
</dbReference>
<dbReference type="OrthoDB" id="6222486at2759"/>
<reference evidence="2 3" key="1">
    <citation type="journal article" date="2013" name="Genome Biol.">
        <title>Genome of Acanthamoeba castellanii highlights extensive lateral gene transfer and early evolution of tyrosine kinase signaling.</title>
        <authorList>
            <person name="Clarke M."/>
            <person name="Lohan A.J."/>
            <person name="Liu B."/>
            <person name="Lagkouvardos I."/>
            <person name="Roy S."/>
            <person name="Zafar N."/>
            <person name="Bertelli C."/>
            <person name="Schilde C."/>
            <person name="Kianianmomeni A."/>
            <person name="Burglin T.R."/>
            <person name="Frech C."/>
            <person name="Turcotte B."/>
            <person name="Kopec K.O."/>
            <person name="Synnott J.M."/>
            <person name="Choo C."/>
            <person name="Paponov I."/>
            <person name="Finkler A."/>
            <person name="Soon Heng Tan C."/>
            <person name="Hutchins A.P."/>
            <person name="Weinmeier T."/>
            <person name="Rattei T."/>
            <person name="Chu J.S."/>
            <person name="Gimenez G."/>
            <person name="Irimia M."/>
            <person name="Rigden D.J."/>
            <person name="Fitzpatrick D.A."/>
            <person name="Lorenzo-Morales J."/>
            <person name="Bateman A."/>
            <person name="Chiu C.H."/>
            <person name="Tang P."/>
            <person name="Hegemann P."/>
            <person name="Fromm H."/>
            <person name="Raoult D."/>
            <person name="Greub G."/>
            <person name="Miranda-Saavedra D."/>
            <person name="Chen N."/>
            <person name="Nash P."/>
            <person name="Ginger M.L."/>
            <person name="Horn M."/>
            <person name="Schaap P."/>
            <person name="Caler L."/>
            <person name="Loftus B."/>
        </authorList>
    </citation>
    <scope>NUCLEOTIDE SEQUENCE [LARGE SCALE GENOMIC DNA]</scope>
    <source>
        <strain evidence="2 3">Neff</strain>
    </source>
</reference>
<organism evidence="2 3">
    <name type="scientific">Acanthamoeba castellanii (strain ATCC 30010 / Neff)</name>
    <dbReference type="NCBI Taxonomy" id="1257118"/>
    <lineage>
        <taxon>Eukaryota</taxon>
        <taxon>Amoebozoa</taxon>
        <taxon>Discosea</taxon>
        <taxon>Longamoebia</taxon>
        <taxon>Centramoebida</taxon>
        <taxon>Acanthamoebidae</taxon>
        <taxon>Acanthamoeba</taxon>
    </lineage>
</organism>
<dbReference type="GeneID" id="14911811"/>